<sequence length="73" mass="8098">MEVTPSSPMKATTTARSATKILTTLTAGERVMEGVEEEEEEGEDERKEIWSWGSIKEDVLVFAVFVCLFGEGK</sequence>
<protein>
    <submittedName>
        <fullName evidence="1">Uncharacterized protein</fullName>
    </submittedName>
</protein>
<gene>
    <name evidence="1" type="ORF">LTRI10_LOCUS23120</name>
</gene>
<dbReference type="Proteomes" id="UP001497516">
    <property type="component" value="Chromosome 4"/>
</dbReference>
<proteinExistence type="predicted"/>
<organism evidence="1 2">
    <name type="scientific">Linum trigynum</name>
    <dbReference type="NCBI Taxonomy" id="586398"/>
    <lineage>
        <taxon>Eukaryota</taxon>
        <taxon>Viridiplantae</taxon>
        <taxon>Streptophyta</taxon>
        <taxon>Embryophyta</taxon>
        <taxon>Tracheophyta</taxon>
        <taxon>Spermatophyta</taxon>
        <taxon>Magnoliopsida</taxon>
        <taxon>eudicotyledons</taxon>
        <taxon>Gunneridae</taxon>
        <taxon>Pentapetalae</taxon>
        <taxon>rosids</taxon>
        <taxon>fabids</taxon>
        <taxon>Malpighiales</taxon>
        <taxon>Linaceae</taxon>
        <taxon>Linum</taxon>
    </lineage>
</organism>
<accession>A0AAV2E7M8</accession>
<evidence type="ECO:0000313" key="2">
    <source>
        <dbReference type="Proteomes" id="UP001497516"/>
    </source>
</evidence>
<dbReference type="AlphaFoldDB" id="A0AAV2E7M8"/>
<dbReference type="EMBL" id="OZ034817">
    <property type="protein sequence ID" value="CAL1381762.1"/>
    <property type="molecule type" value="Genomic_DNA"/>
</dbReference>
<evidence type="ECO:0000313" key="1">
    <source>
        <dbReference type="EMBL" id="CAL1381762.1"/>
    </source>
</evidence>
<reference evidence="1 2" key="1">
    <citation type="submission" date="2024-04" db="EMBL/GenBank/DDBJ databases">
        <authorList>
            <person name="Fracassetti M."/>
        </authorList>
    </citation>
    <scope>NUCLEOTIDE SEQUENCE [LARGE SCALE GENOMIC DNA]</scope>
</reference>
<name>A0AAV2E7M8_9ROSI</name>
<keyword evidence="2" id="KW-1185">Reference proteome</keyword>